<feature type="transmembrane region" description="Helical" evidence="1">
    <location>
        <begin position="92"/>
        <end position="111"/>
    </location>
</feature>
<sequence>MNKKHSVNSLINMLYILFVIYLMETIEVAENLGIFSNGNSINSNIMQSNLSIEQILFNMLFIGFVCGGVIIEGRDLEISEDENKLKVVNRKLLKYKIFIGITILFSIYLIIKSYNSQIIYNCLLLNILVLFIFYGKMIYFKSYICNRKIEWLKKISAIDVDDYVDTRWWRRKIWFNGRERVSFKYRIYNIIISSFTLFISTLAFVLLFMGKSLFNIFFLYFIIKHFTIIIESVFGLYTVITGKCTGVIEKTKHRNRRGSIDLSDIPSSYTRKRIYYELTLTDFNHKREIKIISEDSCGLSEMDTMEVVHGIFSKSPITVNMISARRINNKKILFSFITRFAVVALIFYRGYILVKDYAEYNSSYVFNEDYNYEEDDPYLNDQKENNIVETLPKDEKYYEKVININEEKSSDNVNIKIEKLYLDKNNSKLQFEMENKSDVPLVLNVPYETHIFDTNNNKNSNILMPGESYYIEMDIFQKYEDFKTLNVKLEYTLSHYVFQEYGDFFYYLYYPLNVVDCSSNITLDLQNGKCNIDISEYGEFYGVSQNITQFTQ</sequence>
<keyword evidence="3" id="KW-1185">Reference proteome</keyword>
<feature type="transmembrane region" description="Helical" evidence="1">
    <location>
        <begin position="216"/>
        <end position="240"/>
    </location>
</feature>
<keyword evidence="1" id="KW-1133">Transmembrane helix</keyword>
<feature type="transmembrane region" description="Helical" evidence="1">
    <location>
        <begin position="332"/>
        <end position="351"/>
    </location>
</feature>
<dbReference type="AlphaFoldDB" id="A0A0B3W7U9"/>
<dbReference type="RefSeq" id="WP_039678316.1">
    <property type="nucleotide sequence ID" value="NZ_JWHR01000031.1"/>
</dbReference>
<feature type="transmembrane region" description="Helical" evidence="1">
    <location>
        <begin position="12"/>
        <end position="35"/>
    </location>
</feature>
<dbReference type="Proteomes" id="UP000031189">
    <property type="component" value="Unassembled WGS sequence"/>
</dbReference>
<feature type="transmembrane region" description="Helical" evidence="1">
    <location>
        <begin position="117"/>
        <end position="139"/>
    </location>
</feature>
<name>A0A0B3W7U9_9FIRM</name>
<accession>A0A0B3W7U9</accession>
<keyword evidence="1" id="KW-0812">Transmembrane</keyword>
<feature type="transmembrane region" description="Helical" evidence="1">
    <location>
        <begin position="55"/>
        <end position="71"/>
    </location>
</feature>
<dbReference type="EMBL" id="JWHR01000031">
    <property type="protein sequence ID" value="KHS58482.1"/>
    <property type="molecule type" value="Genomic_DNA"/>
</dbReference>
<dbReference type="OrthoDB" id="1900545at2"/>
<evidence type="ECO:0000313" key="3">
    <source>
        <dbReference type="Proteomes" id="UP000031189"/>
    </source>
</evidence>
<organism evidence="2 3">
    <name type="scientific">Terrisporobacter othiniensis</name>
    <dbReference type="NCBI Taxonomy" id="1577792"/>
    <lineage>
        <taxon>Bacteria</taxon>
        <taxon>Bacillati</taxon>
        <taxon>Bacillota</taxon>
        <taxon>Clostridia</taxon>
        <taxon>Peptostreptococcales</taxon>
        <taxon>Peptostreptococcaceae</taxon>
        <taxon>Terrisporobacter</taxon>
    </lineage>
</organism>
<proteinExistence type="predicted"/>
<protein>
    <submittedName>
        <fullName evidence="2">Uncharacterized protein</fullName>
    </submittedName>
</protein>
<gene>
    <name evidence="2" type="ORF">QX51_02395</name>
</gene>
<feature type="transmembrane region" description="Helical" evidence="1">
    <location>
        <begin position="187"/>
        <end position="210"/>
    </location>
</feature>
<keyword evidence="1" id="KW-0472">Membrane</keyword>
<reference evidence="2 3" key="1">
    <citation type="submission" date="2014-12" db="EMBL/GenBank/DDBJ databases">
        <title>Draft genome sequence of Terrisporobacter sp. 08-306576, isolated from the blood culture of a bacteremia patient.</title>
        <authorList>
            <person name="Lund L.C."/>
            <person name="Sydenham T.V."/>
            <person name="Hogh S.V."/>
            <person name="Skov M.N."/>
            <person name="Kemp M."/>
            <person name="Justesen U.S."/>
        </authorList>
    </citation>
    <scope>NUCLEOTIDE SEQUENCE [LARGE SCALE GENOMIC DNA]</scope>
    <source>
        <strain evidence="2 3">08-306576</strain>
    </source>
</reference>
<comment type="caution">
    <text evidence="2">The sequence shown here is derived from an EMBL/GenBank/DDBJ whole genome shotgun (WGS) entry which is preliminary data.</text>
</comment>
<evidence type="ECO:0000256" key="1">
    <source>
        <dbReference type="SAM" id="Phobius"/>
    </source>
</evidence>
<evidence type="ECO:0000313" key="2">
    <source>
        <dbReference type="EMBL" id="KHS58482.1"/>
    </source>
</evidence>